<proteinExistence type="inferred from homology"/>
<dbReference type="InterPro" id="IPR047869">
    <property type="entry name" value="YdcJ_bac-like"/>
</dbReference>
<protein>
    <recommendedName>
        <fullName evidence="7">2-oxoadipate dioxygenase/decarboxylase</fullName>
        <ecNumber evidence="6">1.13.11.93</ecNumber>
    </recommendedName>
    <alternativeName>
        <fullName evidence="8">2-hydroxyglutarate synthase</fullName>
    </alternativeName>
</protein>
<dbReference type="AlphaFoldDB" id="A0AAQ2D6F6"/>
<dbReference type="PANTHER" id="PTHR39479">
    <property type="match status" value="1"/>
</dbReference>
<dbReference type="EMBL" id="SSBS01000012">
    <property type="protein sequence ID" value="THF25816.1"/>
    <property type="molecule type" value="Genomic_DNA"/>
</dbReference>
<dbReference type="Proteomes" id="UP000310574">
    <property type="component" value="Unassembled WGS sequence"/>
</dbReference>
<dbReference type="Gene3D" id="3.10.180.80">
    <property type="entry name" value="Uncharacterised protein PF07063, DUF1338"/>
    <property type="match status" value="1"/>
</dbReference>
<evidence type="ECO:0000256" key="6">
    <source>
        <dbReference type="ARBA" id="ARBA00035023"/>
    </source>
</evidence>
<dbReference type="PANTHER" id="PTHR39479:SF2">
    <property type="entry name" value="2-OXOADIPATE DIOXYGENASE_DECARBOXYLASE"/>
    <property type="match status" value="1"/>
</dbReference>
<evidence type="ECO:0000256" key="3">
    <source>
        <dbReference type="ARBA" id="ARBA00023002"/>
    </source>
</evidence>
<sequence>MSDMYKAEVLQYSTLLSIVEDVNENTLIQNDELRAALSRTNDLDRLTQEYHGAIRLGTAQELATMRRMFRVLGMLPVDYYDLSVAGVPVHATAFRPVSNKSLAKNPFRIFTSLLRLELIDNLELRATSERILSGRNIFTGNAIELLKLAEQQGGLSAVAGSEFVSELIETFRWHSEATVDAETFDRLQDAHRLVADVVCFRGPHINHLTPRTLDIDQAQAEMPKRGVQAKQLIEGPPRRNFPILLRQTSFRALEERIRFVGADCDGAHTARFGEIEQRGAALTPKGMELYDQLLSEARRAIGAEAVSYESNLKAVFKKFPDSLEDMRIQELAYFKYSAGPEYKPEHAQLFPLEDLLSKGLILADPIIYEDFLPVSAAGIFQSNLGGTEQKEFASNAAKDSFERALGSSVLDKFQLYERSQRESLAMLGFAL</sequence>
<keyword evidence="3" id="KW-0560">Oxidoreductase</keyword>
<evidence type="ECO:0000256" key="5">
    <source>
        <dbReference type="ARBA" id="ARBA00035013"/>
    </source>
</evidence>
<comment type="caution">
    <text evidence="9">The sequence shown here is derived from an EMBL/GenBank/DDBJ whole genome shotgun (WGS) entry which is preliminary data.</text>
</comment>
<dbReference type="InterPro" id="IPR009770">
    <property type="entry name" value="HGLS"/>
</dbReference>
<dbReference type="CDD" id="cd16348">
    <property type="entry name" value="VOC_YdcJ_like"/>
    <property type="match status" value="1"/>
</dbReference>
<evidence type="ECO:0000313" key="10">
    <source>
        <dbReference type="Proteomes" id="UP000310574"/>
    </source>
</evidence>
<name>A0AAQ2D6F6_9PSED</name>
<keyword evidence="2" id="KW-0223">Dioxygenase</keyword>
<evidence type="ECO:0000256" key="8">
    <source>
        <dbReference type="ARBA" id="ARBA00035045"/>
    </source>
</evidence>
<gene>
    <name evidence="9" type="ORF">E5170_28150</name>
</gene>
<comment type="similarity">
    <text evidence="5">Belongs to the 2-oxoadipate dioxygenase/decarboxylase family.</text>
</comment>
<reference evidence="9 10" key="1">
    <citation type="submission" date="2019-04" db="EMBL/GenBank/DDBJ databases">
        <title>Draft genome sequence of Pseudomonas sp. M7D1 isolated from rhizosphere of plant the flowery desert.</title>
        <authorList>
            <person name="Poblete-Morales M."/>
            <person name="Plaza N."/>
            <person name="Corsini G."/>
            <person name="Silva E."/>
        </authorList>
    </citation>
    <scope>NUCLEOTIDE SEQUENCE [LARGE SCALE GENOMIC DNA]</scope>
    <source>
        <strain evidence="9 10">M7D1</strain>
    </source>
</reference>
<evidence type="ECO:0000256" key="4">
    <source>
        <dbReference type="ARBA" id="ARBA00023004"/>
    </source>
</evidence>
<accession>A0AAQ2D6F6</accession>
<evidence type="ECO:0000313" key="9">
    <source>
        <dbReference type="EMBL" id="THF25816.1"/>
    </source>
</evidence>
<evidence type="ECO:0000256" key="2">
    <source>
        <dbReference type="ARBA" id="ARBA00022964"/>
    </source>
</evidence>
<dbReference type="EC" id="1.13.11.93" evidence="6"/>
<dbReference type="SMART" id="SM01150">
    <property type="entry name" value="DUF1338"/>
    <property type="match status" value="1"/>
</dbReference>
<comment type="cofactor">
    <cofactor evidence="1">
        <name>Fe(2+)</name>
        <dbReference type="ChEBI" id="CHEBI:29033"/>
    </cofactor>
</comment>
<evidence type="ECO:0000256" key="7">
    <source>
        <dbReference type="ARBA" id="ARBA00035034"/>
    </source>
</evidence>
<evidence type="ECO:0000256" key="1">
    <source>
        <dbReference type="ARBA" id="ARBA00001954"/>
    </source>
</evidence>
<keyword evidence="4" id="KW-0408">Iron</keyword>
<dbReference type="Pfam" id="PF07063">
    <property type="entry name" value="HGLS"/>
    <property type="match status" value="1"/>
</dbReference>
<organism evidence="9 10">
    <name type="scientific">Pseudomonas atacamensis</name>
    <dbReference type="NCBI Taxonomy" id="2565368"/>
    <lineage>
        <taxon>Bacteria</taxon>
        <taxon>Pseudomonadati</taxon>
        <taxon>Pseudomonadota</taxon>
        <taxon>Gammaproteobacteria</taxon>
        <taxon>Pseudomonadales</taxon>
        <taxon>Pseudomonadaceae</taxon>
        <taxon>Pseudomonas</taxon>
    </lineage>
</organism>
<dbReference type="GO" id="GO:0051213">
    <property type="term" value="F:dioxygenase activity"/>
    <property type="evidence" value="ECO:0007669"/>
    <property type="project" value="UniProtKB-KW"/>
</dbReference>